<evidence type="ECO:0000256" key="4">
    <source>
        <dbReference type="ARBA" id="ARBA00022737"/>
    </source>
</evidence>
<reference evidence="14" key="1">
    <citation type="submission" date="2025-08" db="UniProtKB">
        <authorList>
            <consortium name="RefSeq"/>
        </authorList>
    </citation>
    <scope>IDENTIFICATION</scope>
</reference>
<evidence type="ECO:0000256" key="8">
    <source>
        <dbReference type="ARBA" id="ARBA00023125"/>
    </source>
</evidence>
<evidence type="ECO:0000256" key="1">
    <source>
        <dbReference type="ARBA" id="ARBA00004123"/>
    </source>
</evidence>
<evidence type="ECO:0000256" key="2">
    <source>
        <dbReference type="ARBA" id="ARBA00006991"/>
    </source>
</evidence>
<dbReference type="PANTHER" id="PTHR24392">
    <property type="entry name" value="ZINC FINGER PROTEIN"/>
    <property type="match status" value="1"/>
</dbReference>
<keyword evidence="9" id="KW-0804">Transcription</keyword>
<feature type="domain" description="C2H2-type" evidence="12">
    <location>
        <begin position="130"/>
        <end position="157"/>
    </location>
</feature>
<keyword evidence="4" id="KW-0677">Repeat</keyword>
<dbReference type="InterPro" id="IPR036236">
    <property type="entry name" value="Znf_C2H2_sf"/>
</dbReference>
<dbReference type="GO" id="GO:0005634">
    <property type="term" value="C:nucleus"/>
    <property type="evidence" value="ECO:0007669"/>
    <property type="project" value="UniProtKB-SubCell"/>
</dbReference>
<evidence type="ECO:0000313" key="14">
    <source>
        <dbReference type="RefSeq" id="XP_026688654.1"/>
    </source>
</evidence>
<evidence type="ECO:0000313" key="13">
    <source>
        <dbReference type="Proteomes" id="UP000079169"/>
    </source>
</evidence>
<dbReference type="Gene3D" id="3.30.160.60">
    <property type="entry name" value="Classic Zinc Finger"/>
    <property type="match status" value="3"/>
</dbReference>
<comment type="subcellular location">
    <subcellularLocation>
        <location evidence="1">Nucleus</location>
    </subcellularLocation>
</comment>
<comment type="similarity">
    <text evidence="2">Belongs to the krueppel C2H2-type zinc-finger protein family.</text>
</comment>
<sequence>MDSLLDHTKSCQSMERATIDFRYMCYCCQYYTPRNYRMKRHLRLHTGEKPFKCEYCDYFGNDDSNLKRHMSKGHKNKRTTIQFSELIETFNFLDFICRLCRLPLMNNTELIVEHCEMCPIMARVDRSYRFICFACNYHTHTRERMRVHVRIHSGEKPYKCNYCDYASHQAVNVKRHTLIIHQPV</sequence>
<evidence type="ECO:0000256" key="10">
    <source>
        <dbReference type="ARBA" id="ARBA00023242"/>
    </source>
</evidence>
<dbReference type="Pfam" id="PF13909">
    <property type="entry name" value="zf-H2C2_5"/>
    <property type="match status" value="1"/>
</dbReference>
<keyword evidence="8" id="KW-0238">DNA-binding</keyword>
<evidence type="ECO:0000256" key="3">
    <source>
        <dbReference type="ARBA" id="ARBA00022723"/>
    </source>
</evidence>
<gene>
    <name evidence="14" type="primary">LOC113473103</name>
</gene>
<dbReference type="GO" id="GO:0003677">
    <property type="term" value="F:DNA binding"/>
    <property type="evidence" value="ECO:0007669"/>
    <property type="project" value="UniProtKB-KW"/>
</dbReference>
<dbReference type="FunFam" id="3.30.160.60:FF:000075">
    <property type="entry name" value="Putative zinc finger protein 536"/>
    <property type="match status" value="1"/>
</dbReference>
<dbReference type="PANTHER" id="PTHR24392:SF31">
    <property type="entry name" value="C2H2-TYPE DOMAIN-CONTAINING PROTEIN"/>
    <property type="match status" value="1"/>
</dbReference>
<dbReference type="RefSeq" id="XP_026688654.1">
    <property type="nucleotide sequence ID" value="XM_026832853.1"/>
</dbReference>
<dbReference type="KEGG" id="dci:113473103"/>
<dbReference type="SMART" id="SM00355">
    <property type="entry name" value="ZnF_C2H2"/>
    <property type="match status" value="4"/>
</dbReference>
<evidence type="ECO:0000256" key="11">
    <source>
        <dbReference type="PROSITE-ProRule" id="PRU00042"/>
    </source>
</evidence>
<keyword evidence="10" id="KW-0539">Nucleus</keyword>
<dbReference type="InterPro" id="IPR013087">
    <property type="entry name" value="Znf_C2H2_type"/>
</dbReference>
<dbReference type="Proteomes" id="UP000079169">
    <property type="component" value="Unplaced"/>
</dbReference>
<dbReference type="PaxDb" id="121845-A0A3Q0JJU0"/>
<evidence type="ECO:0000256" key="9">
    <source>
        <dbReference type="ARBA" id="ARBA00023163"/>
    </source>
</evidence>
<evidence type="ECO:0000259" key="12">
    <source>
        <dbReference type="PROSITE" id="PS50157"/>
    </source>
</evidence>
<keyword evidence="3" id="KW-0479">Metal-binding</keyword>
<feature type="domain" description="C2H2-type" evidence="12">
    <location>
        <begin position="51"/>
        <end position="79"/>
    </location>
</feature>
<dbReference type="GeneID" id="113473103"/>
<dbReference type="FunFam" id="3.30.160.60:FF:000604">
    <property type="entry name" value="Histone H4 transcription factor-like Protein"/>
    <property type="match status" value="1"/>
</dbReference>
<accession>A0A3Q0JJU0</accession>
<dbReference type="AlphaFoldDB" id="A0A3Q0JJU0"/>
<keyword evidence="6" id="KW-0862">Zinc</keyword>
<evidence type="ECO:0000256" key="5">
    <source>
        <dbReference type="ARBA" id="ARBA00022771"/>
    </source>
</evidence>
<dbReference type="GO" id="GO:0008270">
    <property type="term" value="F:zinc ion binding"/>
    <property type="evidence" value="ECO:0007669"/>
    <property type="project" value="UniProtKB-KW"/>
</dbReference>
<keyword evidence="7" id="KW-0805">Transcription regulation</keyword>
<keyword evidence="5 11" id="KW-0863">Zinc-finger</keyword>
<protein>
    <submittedName>
        <fullName evidence="14">Zinc finger protein 513-like</fullName>
    </submittedName>
</protein>
<name>A0A3Q0JJU0_DIACI</name>
<dbReference type="SUPFAM" id="SSF57667">
    <property type="entry name" value="beta-beta-alpha zinc fingers"/>
    <property type="match status" value="2"/>
</dbReference>
<evidence type="ECO:0000256" key="7">
    <source>
        <dbReference type="ARBA" id="ARBA00023015"/>
    </source>
</evidence>
<feature type="domain" description="C2H2-type" evidence="12">
    <location>
        <begin position="23"/>
        <end position="50"/>
    </location>
</feature>
<keyword evidence="13" id="KW-1185">Reference proteome</keyword>
<dbReference type="STRING" id="121845.A0A3Q0JJU0"/>
<evidence type="ECO:0000256" key="6">
    <source>
        <dbReference type="ARBA" id="ARBA00022833"/>
    </source>
</evidence>
<proteinExistence type="inferred from homology"/>
<organism evidence="13 14">
    <name type="scientific">Diaphorina citri</name>
    <name type="common">Asian citrus psyllid</name>
    <dbReference type="NCBI Taxonomy" id="121845"/>
    <lineage>
        <taxon>Eukaryota</taxon>
        <taxon>Metazoa</taxon>
        <taxon>Ecdysozoa</taxon>
        <taxon>Arthropoda</taxon>
        <taxon>Hexapoda</taxon>
        <taxon>Insecta</taxon>
        <taxon>Pterygota</taxon>
        <taxon>Neoptera</taxon>
        <taxon>Paraneoptera</taxon>
        <taxon>Hemiptera</taxon>
        <taxon>Sternorrhyncha</taxon>
        <taxon>Psylloidea</taxon>
        <taxon>Psyllidae</taxon>
        <taxon>Diaphorininae</taxon>
        <taxon>Diaphorina</taxon>
    </lineage>
</organism>
<dbReference type="PROSITE" id="PS50157">
    <property type="entry name" value="ZINC_FINGER_C2H2_2"/>
    <property type="match status" value="3"/>
</dbReference>